<evidence type="ECO:0000313" key="3">
    <source>
        <dbReference type="Proteomes" id="UP000324222"/>
    </source>
</evidence>
<accession>A0A5B7KK31</accession>
<evidence type="ECO:0000313" key="2">
    <source>
        <dbReference type="EMBL" id="MPD04985.1"/>
    </source>
</evidence>
<name>A0A5B7KK31_PORTR</name>
<protein>
    <submittedName>
        <fullName evidence="2">Uncharacterized protein</fullName>
    </submittedName>
</protein>
<reference evidence="2 3" key="1">
    <citation type="submission" date="2019-05" db="EMBL/GenBank/DDBJ databases">
        <title>Another draft genome of Portunus trituberculatus and its Hox gene families provides insights of decapod evolution.</title>
        <authorList>
            <person name="Jeong J.-H."/>
            <person name="Song I."/>
            <person name="Kim S."/>
            <person name="Choi T."/>
            <person name="Kim D."/>
            <person name="Ryu S."/>
            <person name="Kim W."/>
        </authorList>
    </citation>
    <scope>NUCLEOTIDE SEQUENCE [LARGE SCALE GENOMIC DNA]</scope>
    <source>
        <tissue evidence="2">Muscle</tissue>
    </source>
</reference>
<organism evidence="2 3">
    <name type="scientific">Portunus trituberculatus</name>
    <name type="common">Swimming crab</name>
    <name type="synonym">Neptunus trituberculatus</name>
    <dbReference type="NCBI Taxonomy" id="210409"/>
    <lineage>
        <taxon>Eukaryota</taxon>
        <taxon>Metazoa</taxon>
        <taxon>Ecdysozoa</taxon>
        <taxon>Arthropoda</taxon>
        <taxon>Crustacea</taxon>
        <taxon>Multicrustacea</taxon>
        <taxon>Malacostraca</taxon>
        <taxon>Eumalacostraca</taxon>
        <taxon>Eucarida</taxon>
        <taxon>Decapoda</taxon>
        <taxon>Pleocyemata</taxon>
        <taxon>Brachyura</taxon>
        <taxon>Eubrachyura</taxon>
        <taxon>Portunoidea</taxon>
        <taxon>Portunidae</taxon>
        <taxon>Portuninae</taxon>
        <taxon>Portunus</taxon>
    </lineage>
</organism>
<sequence>MWLTHHRSTRQVRTGIAVSRWFRPLPTTRRFCSAPLTSWRMAAWPATQMLSLLHMKHSYNLRRLGRKGKVPAASRPSCCSVMGGRSGRRRSSKS</sequence>
<evidence type="ECO:0000256" key="1">
    <source>
        <dbReference type="SAM" id="MobiDB-lite"/>
    </source>
</evidence>
<gene>
    <name evidence="2" type="ORF">E2C01_100702</name>
</gene>
<keyword evidence="3" id="KW-1185">Reference proteome</keyword>
<dbReference type="Proteomes" id="UP000324222">
    <property type="component" value="Unassembled WGS sequence"/>
</dbReference>
<dbReference type="EMBL" id="VSRR010143810">
    <property type="protein sequence ID" value="MPD04985.1"/>
    <property type="molecule type" value="Genomic_DNA"/>
</dbReference>
<dbReference type="AlphaFoldDB" id="A0A5B7KK31"/>
<feature type="region of interest" description="Disordered" evidence="1">
    <location>
        <begin position="67"/>
        <end position="94"/>
    </location>
</feature>
<comment type="caution">
    <text evidence="2">The sequence shown here is derived from an EMBL/GenBank/DDBJ whole genome shotgun (WGS) entry which is preliminary data.</text>
</comment>
<proteinExistence type="predicted"/>